<dbReference type="EnsemblPlants" id="KQK21093">
    <property type="protein sequence ID" value="KQK21093"/>
    <property type="gene ID" value="BRADI_1g58685v3"/>
</dbReference>
<name>I1H456_BRADI</name>
<sequence>MKGLMILLEVHIMSPQRFYTHNIIWKQTLSIGVIIYILLCGSRPFWAQTEYGIFCICVES</sequence>
<evidence type="ECO:0008006" key="4">
    <source>
        <dbReference type="Google" id="ProtNLM"/>
    </source>
</evidence>
<dbReference type="AlphaFoldDB" id="I1H456"/>
<proteinExistence type="predicted"/>
<evidence type="ECO:0000313" key="1">
    <source>
        <dbReference type="EMBL" id="KQK21093.1"/>
    </source>
</evidence>
<protein>
    <recommendedName>
        <fullName evidence="4">Protein kinase domain-containing protein</fullName>
    </recommendedName>
</protein>
<evidence type="ECO:0000313" key="3">
    <source>
        <dbReference type="Proteomes" id="UP000008810"/>
    </source>
</evidence>
<dbReference type="EMBL" id="CM000880">
    <property type="protein sequence ID" value="KQK21093.1"/>
    <property type="molecule type" value="Genomic_DNA"/>
</dbReference>
<reference evidence="1 2" key="1">
    <citation type="journal article" date="2010" name="Nature">
        <title>Genome sequencing and analysis of the model grass Brachypodium distachyon.</title>
        <authorList>
            <consortium name="International Brachypodium Initiative"/>
        </authorList>
    </citation>
    <scope>NUCLEOTIDE SEQUENCE [LARGE SCALE GENOMIC DNA]</scope>
    <source>
        <strain evidence="1 2">Bd21</strain>
    </source>
</reference>
<reference evidence="2" key="3">
    <citation type="submission" date="2018-08" db="UniProtKB">
        <authorList>
            <consortium name="EnsemblPlants"/>
        </authorList>
    </citation>
    <scope>IDENTIFICATION</scope>
    <source>
        <strain evidence="2">cv. Bd21</strain>
    </source>
</reference>
<dbReference type="OrthoDB" id="9948461at2759"/>
<dbReference type="InParanoid" id="I1H456"/>
<keyword evidence="3" id="KW-1185">Reference proteome</keyword>
<dbReference type="HOGENOM" id="CLU_2944868_0_0_1"/>
<evidence type="ECO:0000313" key="2">
    <source>
        <dbReference type="EnsemblPlants" id="KQK21093"/>
    </source>
</evidence>
<dbReference type="STRING" id="15368.I1H456"/>
<dbReference type="Proteomes" id="UP000008810">
    <property type="component" value="Chromosome 1"/>
</dbReference>
<accession>I1H456</accession>
<organism evidence="1">
    <name type="scientific">Brachypodium distachyon</name>
    <name type="common">Purple false brome</name>
    <name type="synonym">Trachynia distachya</name>
    <dbReference type="NCBI Taxonomy" id="15368"/>
    <lineage>
        <taxon>Eukaryota</taxon>
        <taxon>Viridiplantae</taxon>
        <taxon>Streptophyta</taxon>
        <taxon>Embryophyta</taxon>
        <taxon>Tracheophyta</taxon>
        <taxon>Spermatophyta</taxon>
        <taxon>Magnoliopsida</taxon>
        <taxon>Liliopsida</taxon>
        <taxon>Poales</taxon>
        <taxon>Poaceae</taxon>
        <taxon>BOP clade</taxon>
        <taxon>Pooideae</taxon>
        <taxon>Stipodae</taxon>
        <taxon>Brachypodieae</taxon>
        <taxon>Brachypodium</taxon>
    </lineage>
</organism>
<dbReference type="Gramene" id="KQK21093">
    <property type="protein sequence ID" value="KQK21093"/>
    <property type="gene ID" value="BRADI_1g58685v3"/>
</dbReference>
<reference evidence="1" key="2">
    <citation type="submission" date="2017-06" db="EMBL/GenBank/DDBJ databases">
        <title>WGS assembly of Brachypodium distachyon.</title>
        <authorList>
            <consortium name="The International Brachypodium Initiative"/>
            <person name="Lucas S."/>
            <person name="Harmon-Smith M."/>
            <person name="Lail K."/>
            <person name="Tice H."/>
            <person name="Grimwood J."/>
            <person name="Bruce D."/>
            <person name="Barry K."/>
            <person name="Shu S."/>
            <person name="Lindquist E."/>
            <person name="Wang M."/>
            <person name="Pitluck S."/>
            <person name="Vogel J.P."/>
            <person name="Garvin D.F."/>
            <person name="Mockler T.C."/>
            <person name="Schmutz J."/>
            <person name="Rokhsar D."/>
            <person name="Bevan M.W."/>
        </authorList>
    </citation>
    <scope>NUCLEOTIDE SEQUENCE</scope>
    <source>
        <strain evidence="1">Bd21</strain>
    </source>
</reference>
<gene>
    <name evidence="1" type="ORF">BRADI_1g58685v3</name>
</gene>